<dbReference type="EMBL" id="JARBHB010000009">
    <property type="protein sequence ID" value="KAJ8875528.1"/>
    <property type="molecule type" value="Genomic_DNA"/>
</dbReference>
<gene>
    <name evidence="2" type="ORF">PR048_023423</name>
</gene>
<dbReference type="Proteomes" id="UP001159363">
    <property type="component" value="Chromosome 8"/>
</dbReference>
<sequence>MPPKYERKMMRQSWPQQNMQNAVTEVIEGRLRYLKASKCYQVPQTTLEIKVKKSMKERQWRKLAKNKSLAQNIICMSFKWNRVRAVARKKEKGACKSDLYAYFFMSLGRFKPVFNKAQQKKVVEHILLMGNSSFGVLLKDLRRLAFELANKNNLSNNFNQDTKLAGKA</sequence>
<dbReference type="SUPFAM" id="SSF46689">
    <property type="entry name" value="Homeodomain-like"/>
    <property type="match status" value="1"/>
</dbReference>
<evidence type="ECO:0000256" key="1">
    <source>
        <dbReference type="ARBA" id="ARBA00004123"/>
    </source>
</evidence>
<evidence type="ECO:0000313" key="3">
    <source>
        <dbReference type="Proteomes" id="UP001159363"/>
    </source>
</evidence>
<dbReference type="Gene3D" id="1.10.10.60">
    <property type="entry name" value="Homeodomain-like"/>
    <property type="match status" value="1"/>
</dbReference>
<keyword evidence="3" id="KW-1185">Reference proteome</keyword>
<proteinExistence type="predicted"/>
<dbReference type="InterPro" id="IPR009057">
    <property type="entry name" value="Homeodomain-like_sf"/>
</dbReference>
<organism evidence="2 3">
    <name type="scientific">Dryococelus australis</name>
    <dbReference type="NCBI Taxonomy" id="614101"/>
    <lineage>
        <taxon>Eukaryota</taxon>
        <taxon>Metazoa</taxon>
        <taxon>Ecdysozoa</taxon>
        <taxon>Arthropoda</taxon>
        <taxon>Hexapoda</taxon>
        <taxon>Insecta</taxon>
        <taxon>Pterygota</taxon>
        <taxon>Neoptera</taxon>
        <taxon>Polyneoptera</taxon>
        <taxon>Phasmatodea</taxon>
        <taxon>Verophasmatodea</taxon>
        <taxon>Anareolatae</taxon>
        <taxon>Phasmatidae</taxon>
        <taxon>Eurycanthinae</taxon>
        <taxon>Dryococelus</taxon>
    </lineage>
</organism>
<comment type="subcellular location">
    <subcellularLocation>
        <location evidence="1">Nucleus</location>
    </subcellularLocation>
</comment>
<reference evidence="2 3" key="1">
    <citation type="submission" date="2023-02" db="EMBL/GenBank/DDBJ databases">
        <title>LHISI_Scaffold_Assembly.</title>
        <authorList>
            <person name="Stuart O.P."/>
            <person name="Cleave R."/>
            <person name="Magrath M.J.L."/>
            <person name="Mikheyev A.S."/>
        </authorList>
    </citation>
    <scope>NUCLEOTIDE SEQUENCE [LARGE SCALE GENOMIC DNA]</scope>
    <source>
        <strain evidence="2">Daus_M_001</strain>
        <tissue evidence="2">Leg muscle</tissue>
    </source>
</reference>
<protein>
    <submittedName>
        <fullName evidence="2">Uncharacterized protein</fullName>
    </submittedName>
</protein>
<name>A0ABQ9GU48_9NEOP</name>
<accession>A0ABQ9GU48</accession>
<comment type="caution">
    <text evidence="2">The sequence shown here is derived from an EMBL/GenBank/DDBJ whole genome shotgun (WGS) entry which is preliminary data.</text>
</comment>
<evidence type="ECO:0000313" key="2">
    <source>
        <dbReference type="EMBL" id="KAJ8875528.1"/>
    </source>
</evidence>